<evidence type="ECO:0000313" key="5">
    <source>
        <dbReference type="Proteomes" id="UP001597511"/>
    </source>
</evidence>
<comment type="similarity">
    <text evidence="1 3">Belongs to the short-chain dehydrogenases/reductases (SDR) family.</text>
</comment>
<dbReference type="Proteomes" id="UP001597511">
    <property type="component" value="Unassembled WGS sequence"/>
</dbReference>
<dbReference type="SUPFAM" id="SSF51735">
    <property type="entry name" value="NAD(P)-binding Rossmann-fold domains"/>
    <property type="match status" value="1"/>
</dbReference>
<name>A0ABW6A106_9BACT</name>
<dbReference type="InterPro" id="IPR002347">
    <property type="entry name" value="SDR_fam"/>
</dbReference>
<dbReference type="Gene3D" id="3.40.50.720">
    <property type="entry name" value="NAD(P)-binding Rossmann-like Domain"/>
    <property type="match status" value="1"/>
</dbReference>
<sequence>MATKTAVITGASRGIGKAIALQFAAAGYELVITSRNDYALYQATEEILTHNPGSVVKAKAFDLSGKEQAQAFGAWVLQQGAAPDVLVNNAGLFKPGSVHNEPDNNLEDQIAINLYSAYHTTRCLLPVMMERKSGHIFNMCSIASVKAYDNGGAYSISKFALYGFNKNLREEMKPYGIKVTAVLPGAVFTDSWQGFDNSDRRIMEAADIARLVVSAAALSPQACVEEILIRPQLGDL</sequence>
<keyword evidence="5" id="KW-1185">Reference proteome</keyword>
<reference evidence="5" key="1">
    <citation type="journal article" date="2019" name="Int. J. Syst. Evol. Microbiol.">
        <title>The Global Catalogue of Microorganisms (GCM) 10K type strain sequencing project: providing services to taxonomists for standard genome sequencing and annotation.</title>
        <authorList>
            <consortium name="The Broad Institute Genomics Platform"/>
            <consortium name="The Broad Institute Genome Sequencing Center for Infectious Disease"/>
            <person name="Wu L."/>
            <person name="Ma J."/>
        </authorList>
    </citation>
    <scope>NUCLEOTIDE SEQUENCE [LARGE SCALE GENOMIC DNA]</scope>
    <source>
        <strain evidence="5">KCTC 23299</strain>
    </source>
</reference>
<evidence type="ECO:0000256" key="2">
    <source>
        <dbReference type="ARBA" id="ARBA00023002"/>
    </source>
</evidence>
<proteinExistence type="inferred from homology"/>
<evidence type="ECO:0000256" key="1">
    <source>
        <dbReference type="ARBA" id="ARBA00006484"/>
    </source>
</evidence>
<protein>
    <submittedName>
        <fullName evidence="4">SDR family oxidoreductase</fullName>
        <ecNumber evidence="4">1.-.-.-</ecNumber>
    </submittedName>
</protein>
<dbReference type="PROSITE" id="PS00061">
    <property type="entry name" value="ADH_SHORT"/>
    <property type="match status" value="1"/>
</dbReference>
<dbReference type="EC" id="1.-.-.-" evidence="4"/>
<dbReference type="PRINTS" id="PR00081">
    <property type="entry name" value="GDHRDH"/>
</dbReference>
<dbReference type="EMBL" id="JBHUOZ010000001">
    <property type="protein sequence ID" value="MFD2918974.1"/>
    <property type="molecule type" value="Genomic_DNA"/>
</dbReference>
<dbReference type="InterPro" id="IPR020904">
    <property type="entry name" value="Sc_DH/Rdtase_CS"/>
</dbReference>
<organism evidence="4 5">
    <name type="scientific">Terrimonas rubra</name>
    <dbReference type="NCBI Taxonomy" id="1035890"/>
    <lineage>
        <taxon>Bacteria</taxon>
        <taxon>Pseudomonadati</taxon>
        <taxon>Bacteroidota</taxon>
        <taxon>Chitinophagia</taxon>
        <taxon>Chitinophagales</taxon>
        <taxon>Chitinophagaceae</taxon>
        <taxon>Terrimonas</taxon>
    </lineage>
</organism>
<dbReference type="PANTHER" id="PTHR44196">
    <property type="entry name" value="DEHYDROGENASE/REDUCTASE SDR FAMILY MEMBER 7B"/>
    <property type="match status" value="1"/>
</dbReference>
<accession>A0ABW6A106</accession>
<dbReference type="GO" id="GO:0016491">
    <property type="term" value="F:oxidoreductase activity"/>
    <property type="evidence" value="ECO:0007669"/>
    <property type="project" value="UniProtKB-KW"/>
</dbReference>
<dbReference type="Pfam" id="PF00106">
    <property type="entry name" value="adh_short"/>
    <property type="match status" value="1"/>
</dbReference>
<dbReference type="PANTHER" id="PTHR44196:SF1">
    <property type="entry name" value="DEHYDROGENASE_REDUCTASE SDR FAMILY MEMBER 7B"/>
    <property type="match status" value="1"/>
</dbReference>
<comment type="caution">
    <text evidence="4">The sequence shown here is derived from an EMBL/GenBank/DDBJ whole genome shotgun (WGS) entry which is preliminary data.</text>
</comment>
<evidence type="ECO:0000256" key="3">
    <source>
        <dbReference type="RuleBase" id="RU000363"/>
    </source>
</evidence>
<dbReference type="CDD" id="cd05233">
    <property type="entry name" value="SDR_c"/>
    <property type="match status" value="1"/>
</dbReference>
<dbReference type="PRINTS" id="PR00080">
    <property type="entry name" value="SDRFAMILY"/>
</dbReference>
<dbReference type="RefSeq" id="WP_386095674.1">
    <property type="nucleotide sequence ID" value="NZ_JBHUOZ010000001.1"/>
</dbReference>
<gene>
    <name evidence="4" type="ORF">ACFS6H_04570</name>
</gene>
<evidence type="ECO:0000313" key="4">
    <source>
        <dbReference type="EMBL" id="MFD2918974.1"/>
    </source>
</evidence>
<dbReference type="InterPro" id="IPR036291">
    <property type="entry name" value="NAD(P)-bd_dom_sf"/>
</dbReference>
<keyword evidence="2 4" id="KW-0560">Oxidoreductase</keyword>